<organism evidence="1 2">
    <name type="scientific">Segatella copri</name>
    <dbReference type="NCBI Taxonomy" id="165179"/>
    <lineage>
        <taxon>Bacteria</taxon>
        <taxon>Pseudomonadati</taxon>
        <taxon>Bacteroidota</taxon>
        <taxon>Bacteroidia</taxon>
        <taxon>Bacteroidales</taxon>
        <taxon>Prevotellaceae</taxon>
        <taxon>Segatella</taxon>
    </lineage>
</organism>
<dbReference type="Proteomes" id="UP000284562">
    <property type="component" value="Unassembled WGS sequence"/>
</dbReference>
<proteinExistence type="predicted"/>
<accession>A0AA92V5X6</accession>
<sequence>MYLSYDISVPLAYINQNGDIGFIVELETVEDLEYIRSCDEIFASGQCGSFVPKNIKNEVKCFLEEEQGEQMFMTYLGKNGYAFECFHDLKHRVELIVPCNLINKFKVTSITPVHYSKEIENFVVESSISKTI</sequence>
<dbReference type="AlphaFoldDB" id="A0AA92V5X6"/>
<comment type="caution">
    <text evidence="1">The sequence shown here is derived from an EMBL/GenBank/DDBJ whole genome shotgun (WGS) entry which is preliminary data.</text>
</comment>
<dbReference type="EMBL" id="QRNN01000088">
    <property type="protein sequence ID" value="RHK45885.1"/>
    <property type="molecule type" value="Genomic_DNA"/>
</dbReference>
<gene>
    <name evidence="1" type="ORF">DW064_14160</name>
</gene>
<reference evidence="1 2" key="1">
    <citation type="submission" date="2018-08" db="EMBL/GenBank/DDBJ databases">
        <title>A genome reference for cultivated species of the human gut microbiota.</title>
        <authorList>
            <person name="Zou Y."/>
            <person name="Xue W."/>
            <person name="Luo G."/>
        </authorList>
    </citation>
    <scope>NUCLEOTIDE SEQUENCE [LARGE SCALE GENOMIC DNA]</scope>
    <source>
        <strain evidence="1 2">AF43-2</strain>
    </source>
</reference>
<name>A0AA92V5X6_9BACT</name>
<protein>
    <submittedName>
        <fullName evidence="1">Uncharacterized protein</fullName>
    </submittedName>
</protein>
<evidence type="ECO:0000313" key="2">
    <source>
        <dbReference type="Proteomes" id="UP000284562"/>
    </source>
</evidence>
<evidence type="ECO:0000313" key="1">
    <source>
        <dbReference type="EMBL" id="RHK45885.1"/>
    </source>
</evidence>